<dbReference type="Gene3D" id="2.60.40.1190">
    <property type="match status" value="1"/>
</dbReference>
<dbReference type="EMBL" id="SSHH01000002">
    <property type="protein sequence ID" value="TIX50097.1"/>
    <property type="molecule type" value="Genomic_DNA"/>
</dbReference>
<gene>
    <name evidence="1" type="ORF">E5222_07305</name>
</gene>
<sequence>MQTYQLQAHPAFPPLQVSSVEVKWGIVGSWLQLRWRVDGAGQVVLPHFAGRSRGDRLWNTTCCEVFVQPMHSARYVEYNFSPSEAWAAYNFTGWREGMADRSMSHDPVITPRKGRNLFILDVAVPLADLPEMPAGLSLTAVVEEETGRKSYWALTHGSPDKPDFHDPACFAATLAAPEVP</sequence>
<dbReference type="Proteomes" id="UP000309389">
    <property type="component" value="Unassembled WGS sequence"/>
</dbReference>
<evidence type="ECO:0000313" key="2">
    <source>
        <dbReference type="Proteomes" id="UP000309389"/>
    </source>
</evidence>
<comment type="caution">
    <text evidence="1">The sequence shown here is derived from an EMBL/GenBank/DDBJ whole genome shotgun (WGS) entry which is preliminary data.</text>
</comment>
<dbReference type="CDD" id="cd09627">
    <property type="entry name" value="DOMON_murB_like"/>
    <property type="match status" value="1"/>
</dbReference>
<protein>
    <submittedName>
        <fullName evidence="1">DOMON-like domain-containing protein</fullName>
    </submittedName>
</protein>
<dbReference type="AlphaFoldDB" id="A0A4T3F0P0"/>
<evidence type="ECO:0000313" key="1">
    <source>
        <dbReference type="EMBL" id="TIX50097.1"/>
    </source>
</evidence>
<proteinExistence type="predicted"/>
<keyword evidence="2" id="KW-1185">Reference proteome</keyword>
<reference evidence="1 2" key="1">
    <citation type="submission" date="2019-04" db="EMBL/GenBank/DDBJ databases">
        <title>Altererythrobacter aquimixticola sp. nov., isolated from sediment of junction between the ocean and a freshwater spring.</title>
        <authorList>
            <person name="Yoon J.-H."/>
        </authorList>
    </citation>
    <scope>NUCLEOTIDE SEQUENCE [LARGE SCALE GENOMIC DNA]</scope>
    <source>
        <strain evidence="1 2">SSKS-13</strain>
    </source>
</reference>
<organism evidence="1 2">
    <name type="scientific">Alteraurantiacibacter aquimixticola</name>
    <dbReference type="NCBI Taxonomy" id="2489173"/>
    <lineage>
        <taxon>Bacteria</taxon>
        <taxon>Pseudomonadati</taxon>
        <taxon>Pseudomonadota</taxon>
        <taxon>Alphaproteobacteria</taxon>
        <taxon>Sphingomonadales</taxon>
        <taxon>Erythrobacteraceae</taxon>
        <taxon>Alteraurantiacibacter</taxon>
    </lineage>
</organism>
<dbReference type="OrthoDB" id="190583at2"/>
<name>A0A4T3F0P0_9SPHN</name>
<accession>A0A4T3F0P0</accession>